<evidence type="ECO:0000256" key="1">
    <source>
        <dbReference type="ARBA" id="ARBA00004651"/>
    </source>
</evidence>
<dbReference type="AlphaFoldDB" id="A0A7I7KX19"/>
<dbReference type="Proteomes" id="UP000465866">
    <property type="component" value="Chromosome"/>
</dbReference>
<protein>
    <submittedName>
        <fullName evidence="4">Uncharacterized protein</fullName>
    </submittedName>
</protein>
<name>A0A7I7KX19_9MYCO</name>
<evidence type="ECO:0000313" key="4">
    <source>
        <dbReference type="EMBL" id="BBX46344.1"/>
    </source>
</evidence>
<keyword evidence="3" id="KW-0472">Membrane</keyword>
<dbReference type="PANTHER" id="PTHR30151:SF38">
    <property type="entry name" value="ALIPHATIC SULFONATES TRANSPORT PERMEASE PROTEIN SSUC-RELATED"/>
    <property type="match status" value="1"/>
</dbReference>
<evidence type="ECO:0000313" key="5">
    <source>
        <dbReference type="Proteomes" id="UP000465866"/>
    </source>
</evidence>
<keyword evidence="5" id="KW-1185">Reference proteome</keyword>
<dbReference type="EMBL" id="AP022569">
    <property type="protein sequence ID" value="BBX46344.1"/>
    <property type="molecule type" value="Genomic_DNA"/>
</dbReference>
<comment type="subcellular location">
    <subcellularLocation>
        <location evidence="1">Cell membrane</location>
        <topology evidence="1">Multi-pass membrane protein</topology>
    </subcellularLocation>
</comment>
<evidence type="ECO:0000256" key="2">
    <source>
        <dbReference type="ARBA" id="ARBA00022448"/>
    </source>
</evidence>
<gene>
    <name evidence="4" type="ORF">MCOO_23590</name>
</gene>
<evidence type="ECO:0000256" key="3">
    <source>
        <dbReference type="ARBA" id="ARBA00022475"/>
    </source>
</evidence>
<keyword evidence="3" id="KW-1003">Cell membrane</keyword>
<organism evidence="4 5">
    <name type="scientific">Mycobacterium cookii</name>
    <dbReference type="NCBI Taxonomy" id="1775"/>
    <lineage>
        <taxon>Bacteria</taxon>
        <taxon>Bacillati</taxon>
        <taxon>Actinomycetota</taxon>
        <taxon>Actinomycetes</taxon>
        <taxon>Mycobacteriales</taxon>
        <taxon>Mycobacteriaceae</taxon>
        <taxon>Mycobacterium</taxon>
    </lineage>
</organism>
<dbReference type="GO" id="GO:0005886">
    <property type="term" value="C:plasma membrane"/>
    <property type="evidence" value="ECO:0007669"/>
    <property type="project" value="UniProtKB-SubCell"/>
</dbReference>
<dbReference type="KEGG" id="mcoo:MCOO_23590"/>
<keyword evidence="2" id="KW-0813">Transport</keyword>
<dbReference type="PANTHER" id="PTHR30151">
    <property type="entry name" value="ALKANE SULFONATE ABC TRANSPORTER-RELATED, MEMBRANE SUBUNIT"/>
    <property type="match status" value="1"/>
</dbReference>
<sequence length="186" mass="19923">MKTFNPTDRSATVVAMVSSPARTGADAAATSTVRLLWGAHQWSVIRLLSPVLLVVAWQLLSATGLLSADVVPAPQLIVDAGWQLIKSGKLVEALQVSGVRVVEGLLFGGLTGVALGVAVGLSPWVEARQVDPKLLETADVLGFSLWQRLQRLADLFAKADQIPEAPDFVRWVDRRFNSMLPVSSTA</sequence>
<reference evidence="4 5" key="1">
    <citation type="journal article" date="2019" name="Emerg. Microbes Infect.">
        <title>Comprehensive subspecies identification of 175 nontuberculous mycobacteria species based on 7547 genomic profiles.</title>
        <authorList>
            <person name="Matsumoto Y."/>
            <person name="Kinjo T."/>
            <person name="Motooka D."/>
            <person name="Nabeya D."/>
            <person name="Jung N."/>
            <person name="Uechi K."/>
            <person name="Horii T."/>
            <person name="Iida T."/>
            <person name="Fujita J."/>
            <person name="Nakamura S."/>
        </authorList>
    </citation>
    <scope>NUCLEOTIDE SEQUENCE [LARGE SCALE GENOMIC DNA]</scope>
    <source>
        <strain evidence="4 5">JCM 12404</strain>
    </source>
</reference>
<proteinExistence type="predicted"/>
<accession>A0A7I7KX19</accession>